<proteinExistence type="predicted"/>
<gene>
    <name evidence="2" type="ORF">P0638A12.27</name>
    <name evidence="3" type="ORF">P0681H07.7</name>
</gene>
<feature type="compositionally biased region" description="Basic residues" evidence="1">
    <location>
        <begin position="214"/>
        <end position="225"/>
    </location>
</feature>
<name>Q67TN7_ORYSJ</name>
<evidence type="ECO:0000256" key="1">
    <source>
        <dbReference type="SAM" id="MobiDB-lite"/>
    </source>
</evidence>
<evidence type="ECO:0000313" key="4">
    <source>
        <dbReference type="Proteomes" id="UP000000763"/>
    </source>
</evidence>
<dbReference type="AlphaFoldDB" id="Q67TN7"/>
<reference evidence="4" key="4">
    <citation type="journal article" date="2008" name="Nucleic Acids Res.">
        <title>The rice annotation project database (RAP-DB): 2008 update.</title>
        <authorList>
            <consortium name="The rice annotation project (RAP)"/>
        </authorList>
    </citation>
    <scope>GENOME REANNOTATION</scope>
    <source>
        <strain evidence="4">cv. Nipponbare</strain>
    </source>
</reference>
<reference evidence="4" key="3">
    <citation type="journal article" date="2005" name="Nature">
        <title>The map-based sequence of the rice genome.</title>
        <authorList>
            <consortium name="International rice genome sequencing project (IRGSP)"/>
            <person name="Matsumoto T."/>
            <person name="Wu J."/>
            <person name="Kanamori H."/>
            <person name="Katayose Y."/>
            <person name="Fujisawa M."/>
            <person name="Namiki N."/>
            <person name="Mizuno H."/>
            <person name="Yamamoto K."/>
            <person name="Antonio B.A."/>
            <person name="Baba T."/>
            <person name="Sakata K."/>
            <person name="Nagamura Y."/>
            <person name="Aoki H."/>
            <person name="Arikawa K."/>
            <person name="Arita K."/>
            <person name="Bito T."/>
            <person name="Chiden Y."/>
            <person name="Fujitsuka N."/>
            <person name="Fukunaka R."/>
            <person name="Hamada M."/>
            <person name="Harada C."/>
            <person name="Hayashi A."/>
            <person name="Hijishita S."/>
            <person name="Honda M."/>
            <person name="Hosokawa S."/>
            <person name="Ichikawa Y."/>
            <person name="Idonuma A."/>
            <person name="Iijima M."/>
            <person name="Ikeda M."/>
            <person name="Ikeno M."/>
            <person name="Ito K."/>
            <person name="Ito S."/>
            <person name="Ito T."/>
            <person name="Ito Y."/>
            <person name="Ito Y."/>
            <person name="Iwabuchi A."/>
            <person name="Kamiya K."/>
            <person name="Karasawa W."/>
            <person name="Kurita K."/>
            <person name="Katagiri S."/>
            <person name="Kikuta A."/>
            <person name="Kobayashi H."/>
            <person name="Kobayashi N."/>
            <person name="Machita K."/>
            <person name="Maehara T."/>
            <person name="Masukawa M."/>
            <person name="Mizubayashi T."/>
            <person name="Mukai Y."/>
            <person name="Nagasaki H."/>
            <person name="Nagata Y."/>
            <person name="Naito S."/>
            <person name="Nakashima M."/>
            <person name="Nakama Y."/>
            <person name="Nakamichi Y."/>
            <person name="Nakamura M."/>
            <person name="Meguro A."/>
            <person name="Negishi M."/>
            <person name="Ohta I."/>
            <person name="Ohta T."/>
            <person name="Okamoto M."/>
            <person name="Ono N."/>
            <person name="Saji S."/>
            <person name="Sakaguchi M."/>
            <person name="Sakai K."/>
            <person name="Shibata M."/>
            <person name="Shimokawa T."/>
            <person name="Song J."/>
            <person name="Takazaki Y."/>
            <person name="Terasawa K."/>
            <person name="Tsugane M."/>
            <person name="Tsuji K."/>
            <person name="Ueda S."/>
            <person name="Waki K."/>
            <person name="Yamagata H."/>
            <person name="Yamamoto M."/>
            <person name="Yamamoto S."/>
            <person name="Yamane H."/>
            <person name="Yoshiki S."/>
            <person name="Yoshihara R."/>
            <person name="Yukawa K."/>
            <person name="Zhong H."/>
            <person name="Yano M."/>
            <person name="Yuan Q."/>
            <person name="Ouyang S."/>
            <person name="Liu J."/>
            <person name="Jones K.M."/>
            <person name="Gansberger K."/>
            <person name="Moffat K."/>
            <person name="Hill J."/>
            <person name="Bera J."/>
            <person name="Fadrosh D."/>
            <person name="Jin S."/>
            <person name="Johri S."/>
            <person name="Kim M."/>
            <person name="Overton L."/>
            <person name="Reardon M."/>
            <person name="Tsitrin T."/>
            <person name="Vuong H."/>
            <person name="Weaver B."/>
            <person name="Ciecko A."/>
            <person name="Tallon L."/>
            <person name="Jackson J."/>
            <person name="Pai G."/>
            <person name="Aken S.V."/>
            <person name="Utterback T."/>
            <person name="Reidmuller S."/>
            <person name="Feldblyum T."/>
            <person name="Hsiao J."/>
            <person name="Zismann V."/>
            <person name="Iobst S."/>
            <person name="de Vazeille A.R."/>
            <person name="Buell C.R."/>
            <person name="Ying K."/>
            <person name="Li Y."/>
            <person name="Lu T."/>
            <person name="Huang Y."/>
            <person name="Zhao Q."/>
            <person name="Feng Q."/>
            <person name="Zhang L."/>
            <person name="Zhu J."/>
            <person name="Weng Q."/>
            <person name="Mu J."/>
            <person name="Lu Y."/>
            <person name="Fan D."/>
            <person name="Liu Y."/>
            <person name="Guan J."/>
            <person name="Zhang Y."/>
            <person name="Yu S."/>
            <person name="Liu X."/>
            <person name="Zhang Y."/>
            <person name="Hong G."/>
            <person name="Han B."/>
            <person name="Choisne N."/>
            <person name="Demange N."/>
            <person name="Orjeda G."/>
            <person name="Samain S."/>
            <person name="Cattolico L."/>
            <person name="Pelletier E."/>
            <person name="Couloux A."/>
            <person name="Segurens B."/>
            <person name="Wincker P."/>
            <person name="D'Hont A."/>
            <person name="Scarpelli C."/>
            <person name="Weissenbach J."/>
            <person name="Salanoubat M."/>
            <person name="Quetier F."/>
            <person name="Yu Y."/>
            <person name="Kim H.R."/>
            <person name="Rambo T."/>
            <person name="Currie J."/>
            <person name="Collura K."/>
            <person name="Luo M."/>
            <person name="Yang T."/>
            <person name="Ammiraju J.S.S."/>
            <person name="Engler F."/>
            <person name="Soderlund C."/>
            <person name="Wing R.A."/>
            <person name="Palmer L.E."/>
            <person name="de la Bastide M."/>
            <person name="Spiegel L."/>
            <person name="Nascimento L."/>
            <person name="Zutavern T."/>
            <person name="O'Shaughnessy A."/>
            <person name="Dike S."/>
            <person name="Dedhia N."/>
            <person name="Preston R."/>
            <person name="Balija V."/>
            <person name="McCombie W.R."/>
            <person name="Chow T."/>
            <person name="Chen H."/>
            <person name="Chung M."/>
            <person name="Chen C."/>
            <person name="Shaw J."/>
            <person name="Wu H."/>
            <person name="Hsiao K."/>
            <person name="Chao Y."/>
            <person name="Chu M."/>
            <person name="Cheng C."/>
            <person name="Hour A."/>
            <person name="Lee P."/>
            <person name="Lin S."/>
            <person name="Lin Y."/>
            <person name="Liou J."/>
            <person name="Liu S."/>
            <person name="Hsing Y."/>
            <person name="Raghuvanshi S."/>
            <person name="Mohanty A."/>
            <person name="Bharti A.K."/>
            <person name="Gaur A."/>
            <person name="Gupta V."/>
            <person name="Kumar D."/>
            <person name="Ravi V."/>
            <person name="Vij S."/>
            <person name="Kapur A."/>
            <person name="Khurana P."/>
            <person name="Khurana P."/>
            <person name="Khurana J.P."/>
            <person name="Tyagi A.K."/>
            <person name="Gaikwad K."/>
            <person name="Singh A."/>
            <person name="Dalal V."/>
            <person name="Srivastava S."/>
            <person name="Dixit A."/>
            <person name="Pal A.K."/>
            <person name="Ghazi I.A."/>
            <person name="Yadav M."/>
            <person name="Pandit A."/>
            <person name="Bhargava A."/>
            <person name="Sureshbabu K."/>
            <person name="Batra K."/>
            <person name="Sharma T.R."/>
            <person name="Mohapatra T."/>
            <person name="Singh N.K."/>
            <person name="Messing J."/>
            <person name="Nelson A.B."/>
            <person name="Fuks G."/>
            <person name="Kavchok S."/>
            <person name="Keizer G."/>
            <person name="Linton E."/>
            <person name="Llaca V."/>
            <person name="Song R."/>
            <person name="Tanyolac B."/>
            <person name="Young S."/>
            <person name="Ho-Il K."/>
            <person name="Hahn J.H."/>
            <person name="Sangsakoo G."/>
            <person name="Vanavichit A."/>
            <person name="de Mattos Luiz.A.T."/>
            <person name="Zimmer P.D."/>
            <person name="Malone G."/>
            <person name="Dellagostin O."/>
            <person name="de Oliveira A.C."/>
            <person name="Bevan M."/>
            <person name="Bancroft I."/>
            <person name="Minx P."/>
            <person name="Cordum H."/>
            <person name="Wilson R."/>
            <person name="Cheng Z."/>
            <person name="Jin W."/>
            <person name="Jiang J."/>
            <person name="Leong S.A."/>
            <person name="Iwama H."/>
            <person name="Gojobori T."/>
            <person name="Itoh T."/>
            <person name="Niimura Y."/>
            <person name="Fujii Y."/>
            <person name="Habara T."/>
            <person name="Sakai H."/>
            <person name="Sato Y."/>
            <person name="Wilson G."/>
            <person name="Kumar K."/>
            <person name="McCouch S."/>
            <person name="Juretic N."/>
            <person name="Hoen D."/>
            <person name="Wright S."/>
            <person name="Bruskiewich R."/>
            <person name="Bureau T."/>
            <person name="Miyao A."/>
            <person name="Hirochika H."/>
            <person name="Nishikawa T."/>
            <person name="Kadowaki K."/>
            <person name="Sugiura M."/>
            <person name="Burr B."/>
            <person name="Sasaki T."/>
        </authorList>
    </citation>
    <scope>NUCLEOTIDE SEQUENCE [LARGE SCALE GENOMIC DNA]</scope>
    <source>
        <strain evidence="4">cv. Nipponbare</strain>
    </source>
</reference>
<reference evidence="2" key="1">
    <citation type="submission" date="2002-07" db="EMBL/GenBank/DDBJ databases">
        <title>Oryza sativa nipponbare(GA3) genomic DNA, chromosome 9, PAC clone:P0638A12.</title>
        <authorList>
            <person name="Sasaki T."/>
            <person name="Matsumoto T."/>
            <person name="Hattori M."/>
            <person name="Sakaki Y."/>
            <person name="Katayose Y."/>
        </authorList>
    </citation>
    <scope>NUCLEOTIDE SEQUENCE</scope>
</reference>
<feature type="region of interest" description="Disordered" evidence="1">
    <location>
        <begin position="93"/>
        <end position="129"/>
    </location>
</feature>
<evidence type="ECO:0000313" key="3">
    <source>
        <dbReference type="EMBL" id="BAD38484.1"/>
    </source>
</evidence>
<dbReference type="Proteomes" id="UP000000763">
    <property type="component" value="Chromosome 9"/>
</dbReference>
<sequence length="246" mass="26753">MVFACGPPAHRAGGTRTRKLVFRMRVLMSPACKNKNTKRKIKIAKIEPLPSAAGVIPPPSSSHRCHRQTPQAAVTIVLLSPLASSSRCRRRPPPAAAAVLLPPPPPDPHGSRRGTAAAAGFAGDGRQPVDRHRAPHATFVALPPDAAVAPHRFRCSPVGRHACWPLPPSPQAAFVTLSSSAARVGLYRRRPSSLSPPFRQLPRGPTFTAVAPCRLRRPSAGRRHSPSQESLREGEEYEERERKRRK</sequence>
<protein>
    <submittedName>
        <fullName evidence="3">Uncharacterized protein</fullName>
    </submittedName>
</protein>
<organism evidence="3 4">
    <name type="scientific">Oryza sativa subsp. japonica</name>
    <name type="common">Rice</name>
    <dbReference type="NCBI Taxonomy" id="39947"/>
    <lineage>
        <taxon>Eukaryota</taxon>
        <taxon>Viridiplantae</taxon>
        <taxon>Streptophyta</taxon>
        <taxon>Embryophyta</taxon>
        <taxon>Tracheophyta</taxon>
        <taxon>Spermatophyta</taxon>
        <taxon>Magnoliopsida</taxon>
        <taxon>Liliopsida</taxon>
        <taxon>Poales</taxon>
        <taxon>Poaceae</taxon>
        <taxon>BOP clade</taxon>
        <taxon>Oryzoideae</taxon>
        <taxon>Oryzeae</taxon>
        <taxon>Oryzinae</taxon>
        <taxon>Oryza</taxon>
        <taxon>Oryza sativa</taxon>
    </lineage>
</organism>
<feature type="region of interest" description="Disordered" evidence="1">
    <location>
        <begin position="195"/>
        <end position="246"/>
    </location>
</feature>
<dbReference type="EMBL" id="AP006176">
    <property type="protein sequence ID" value="BAD38484.1"/>
    <property type="molecule type" value="Genomic_DNA"/>
</dbReference>
<reference evidence="3" key="2">
    <citation type="submission" date="2003-01" db="EMBL/GenBank/DDBJ databases">
        <title>Oryza sativa nipponbare(GA3) genomic DNA, chromosome 9, PAC clone:P0681H07.</title>
        <authorList>
            <person name="Sasaki T."/>
            <person name="Matsumoto T."/>
            <person name="Katayose Y."/>
        </authorList>
    </citation>
    <scope>NUCLEOTIDE SEQUENCE</scope>
</reference>
<accession>Q67TN7</accession>
<dbReference type="EMBL" id="AP005592">
    <property type="protein sequence ID" value="BAD38259.1"/>
    <property type="molecule type" value="Genomic_DNA"/>
</dbReference>
<feature type="compositionally biased region" description="Low complexity" evidence="1">
    <location>
        <begin position="113"/>
        <end position="126"/>
    </location>
</feature>
<evidence type="ECO:0000313" key="2">
    <source>
        <dbReference type="EMBL" id="BAD38259.1"/>
    </source>
</evidence>